<keyword evidence="8 15" id="KW-0067">ATP-binding</keyword>
<dbReference type="InterPro" id="IPR002307">
    <property type="entry name" value="Tyr-tRNA-ligase"/>
</dbReference>
<dbReference type="PANTHER" id="PTHR46264:SF4">
    <property type="entry name" value="TYROSINE--TRNA LIGASE, CYTOPLASMIC"/>
    <property type="match status" value="1"/>
</dbReference>
<dbReference type="AlphaFoldDB" id="A0A9N9FUM6"/>
<dbReference type="InterPro" id="IPR014729">
    <property type="entry name" value="Rossmann-like_a/b/a_fold"/>
</dbReference>
<dbReference type="EC" id="6.1.1.1" evidence="15"/>
<comment type="catalytic activity">
    <reaction evidence="13">
        <text>tRNA(Tyr) + L-tyrosine + ATP = L-tyrosyl-tRNA(Tyr) + AMP + diphosphate + H(+)</text>
        <dbReference type="Rhea" id="RHEA:10220"/>
        <dbReference type="Rhea" id="RHEA-COMP:9706"/>
        <dbReference type="Rhea" id="RHEA-COMP:9707"/>
        <dbReference type="ChEBI" id="CHEBI:15378"/>
        <dbReference type="ChEBI" id="CHEBI:30616"/>
        <dbReference type="ChEBI" id="CHEBI:33019"/>
        <dbReference type="ChEBI" id="CHEBI:58315"/>
        <dbReference type="ChEBI" id="CHEBI:78442"/>
        <dbReference type="ChEBI" id="CHEBI:78536"/>
        <dbReference type="ChEBI" id="CHEBI:456215"/>
        <dbReference type="EC" id="6.1.1.1"/>
    </reaction>
    <physiologicalReaction direction="left-to-right" evidence="13">
        <dbReference type="Rhea" id="RHEA:10221"/>
    </physiologicalReaction>
</comment>
<dbReference type="PROSITE" id="PS50886">
    <property type="entry name" value="TRBD"/>
    <property type="match status" value="1"/>
</dbReference>
<evidence type="ECO:0000256" key="6">
    <source>
        <dbReference type="ARBA" id="ARBA00022598"/>
    </source>
</evidence>
<dbReference type="InterPro" id="IPR012340">
    <property type="entry name" value="NA-bd_OB-fold"/>
</dbReference>
<evidence type="ECO:0000256" key="13">
    <source>
        <dbReference type="ARBA" id="ARBA00048400"/>
    </source>
</evidence>
<dbReference type="FunFam" id="1.10.240.10:FF:000004">
    <property type="entry name" value="Tyrosine--tRNA ligase"/>
    <property type="match status" value="1"/>
</dbReference>
<comment type="caution">
    <text evidence="18">The sequence shown here is derived from an EMBL/GenBank/DDBJ whole genome shotgun (WGS) entry which is preliminary data.</text>
</comment>
<dbReference type="Pfam" id="PF00579">
    <property type="entry name" value="tRNA-synt_1b"/>
    <property type="match status" value="1"/>
</dbReference>
<name>A0A9N9FUM6_9GLOM</name>
<dbReference type="NCBIfam" id="TIGR00234">
    <property type="entry name" value="tyrS"/>
    <property type="match status" value="1"/>
</dbReference>
<keyword evidence="10 15" id="KW-0648">Protein biosynthesis</keyword>
<evidence type="ECO:0000256" key="5">
    <source>
        <dbReference type="ARBA" id="ARBA00022555"/>
    </source>
</evidence>
<keyword evidence="19" id="KW-1185">Reference proteome</keyword>
<keyword evidence="9 14" id="KW-0694">RNA-binding</keyword>
<dbReference type="GO" id="GO:0005524">
    <property type="term" value="F:ATP binding"/>
    <property type="evidence" value="ECO:0007669"/>
    <property type="project" value="UniProtKB-KW"/>
</dbReference>
<evidence type="ECO:0000256" key="1">
    <source>
        <dbReference type="ARBA" id="ARBA00004123"/>
    </source>
</evidence>
<evidence type="ECO:0000256" key="8">
    <source>
        <dbReference type="ARBA" id="ARBA00022840"/>
    </source>
</evidence>
<comment type="subcellular location">
    <subcellularLocation>
        <location evidence="2">Cytoplasm</location>
    </subcellularLocation>
    <subcellularLocation>
        <location evidence="1">Nucleus</location>
    </subcellularLocation>
</comment>
<dbReference type="GO" id="GO:0005634">
    <property type="term" value="C:nucleus"/>
    <property type="evidence" value="ECO:0007669"/>
    <property type="project" value="UniProtKB-SubCell"/>
</dbReference>
<keyword evidence="12" id="KW-0539">Nucleus</keyword>
<dbReference type="GO" id="GO:0005737">
    <property type="term" value="C:cytoplasm"/>
    <property type="evidence" value="ECO:0007669"/>
    <property type="project" value="UniProtKB-SubCell"/>
</dbReference>
<reference evidence="18" key="1">
    <citation type="submission" date="2021-06" db="EMBL/GenBank/DDBJ databases">
        <authorList>
            <person name="Kallberg Y."/>
            <person name="Tangrot J."/>
            <person name="Rosling A."/>
        </authorList>
    </citation>
    <scope>NUCLEOTIDE SEQUENCE</scope>
    <source>
        <strain evidence="18">BR232B</strain>
    </source>
</reference>
<dbReference type="PANTHER" id="PTHR46264">
    <property type="entry name" value="TYROSINE-TRNA LIGASE"/>
    <property type="match status" value="1"/>
</dbReference>
<dbReference type="InterPro" id="IPR002305">
    <property type="entry name" value="aa-tRNA-synth_Ic"/>
</dbReference>
<evidence type="ECO:0000256" key="12">
    <source>
        <dbReference type="ARBA" id="ARBA00023242"/>
    </source>
</evidence>
<dbReference type="Pfam" id="PF01588">
    <property type="entry name" value="tRNA_bind"/>
    <property type="match status" value="1"/>
</dbReference>
<dbReference type="GO" id="GO:0006437">
    <property type="term" value="P:tyrosyl-tRNA aminoacylation"/>
    <property type="evidence" value="ECO:0007669"/>
    <property type="project" value="InterPro"/>
</dbReference>
<dbReference type="Gene3D" id="1.10.240.10">
    <property type="entry name" value="Tyrosyl-Transfer RNA Synthetase"/>
    <property type="match status" value="1"/>
</dbReference>
<dbReference type="OrthoDB" id="197206at2759"/>
<feature type="compositionally biased region" description="Basic residues" evidence="16">
    <location>
        <begin position="355"/>
        <end position="365"/>
    </location>
</feature>
<evidence type="ECO:0000256" key="4">
    <source>
        <dbReference type="ARBA" id="ARBA00022490"/>
    </source>
</evidence>
<feature type="domain" description="TRNA-binding" evidence="17">
    <location>
        <begin position="378"/>
        <end position="483"/>
    </location>
</feature>
<dbReference type="InterPro" id="IPR002547">
    <property type="entry name" value="tRNA-bd_dom"/>
</dbReference>
<dbReference type="FunFam" id="3.40.50.620:FF:000040">
    <property type="entry name" value="Tyrosine--tRNA ligase"/>
    <property type="match status" value="1"/>
</dbReference>
<evidence type="ECO:0000256" key="14">
    <source>
        <dbReference type="PROSITE-ProRule" id="PRU00209"/>
    </source>
</evidence>
<evidence type="ECO:0000256" key="3">
    <source>
        <dbReference type="ARBA" id="ARBA00005594"/>
    </source>
</evidence>
<dbReference type="EMBL" id="CAJVPI010000640">
    <property type="protein sequence ID" value="CAG8558639.1"/>
    <property type="molecule type" value="Genomic_DNA"/>
</dbReference>
<evidence type="ECO:0000313" key="18">
    <source>
        <dbReference type="EMBL" id="CAG8558639.1"/>
    </source>
</evidence>
<dbReference type="GO" id="GO:0000049">
    <property type="term" value="F:tRNA binding"/>
    <property type="evidence" value="ECO:0007669"/>
    <property type="project" value="UniProtKB-UniRule"/>
</dbReference>
<comment type="similarity">
    <text evidence="3 15">Belongs to the class-I aminoacyl-tRNA synthetase family.</text>
</comment>
<keyword evidence="4" id="KW-0963">Cytoplasm</keyword>
<sequence>MSHSPLTPEEKYELITRNLQEVIGGEEIMKILRERDIKLYWGTAPTGKPHMGYFVPMSKIADFLAAGAEVTILLADIHAFLDNMKAPLELVKHRTKYYEELIKSTLESIGVSIEKLKFIIGSSYQLSEKYTMDTYRLAASVTEHDAKKAGAEVVKQVDSPLLSGLLYPGLQALDEEYLQVDAQFGGVDQRKIFVFADKCLPNLGYKKRAHLMNPMVPGLQGSKMSSSDVDSKIDLLDDKKTVARKLNKAFCEEGNVDDNGILAFIKSVVFPLGSLGGNNPQFIIKRSEKFGGDVTYTDYQLLEDDFRDKKVHPGDLKAAAIEAINNLLEPIRQKWANDPKLPELTNLAYPSPAKVTKKKESKKNNRPPEAVKAEKPVDVSRLDIRVAKILEAKVHPNNPKSYVSTVDVGDESGEPRTVVSGLASYVPVEEMQGRLVAAVCNLKAGNFQGIRSSAMLLAASSADRSIIELLDIPSDSIVGEAITWEGYEQAQRGAEEFNRKQQIFEKVAESFTLDEGGVAVYKDIPFRTSKGVVTAKSVRGGSIG</sequence>
<dbReference type="SUPFAM" id="SSF52374">
    <property type="entry name" value="Nucleotidylyl transferase"/>
    <property type="match status" value="1"/>
</dbReference>
<dbReference type="SUPFAM" id="SSF50249">
    <property type="entry name" value="Nucleic acid-binding proteins"/>
    <property type="match status" value="1"/>
</dbReference>
<dbReference type="GO" id="GO:0004831">
    <property type="term" value="F:tyrosine-tRNA ligase activity"/>
    <property type="evidence" value="ECO:0007669"/>
    <property type="project" value="UniProtKB-EC"/>
</dbReference>
<dbReference type="Gene3D" id="3.40.50.620">
    <property type="entry name" value="HUPs"/>
    <property type="match status" value="1"/>
</dbReference>
<dbReference type="Gene3D" id="2.40.50.140">
    <property type="entry name" value="Nucleic acid-binding proteins"/>
    <property type="match status" value="1"/>
</dbReference>
<dbReference type="Proteomes" id="UP000789739">
    <property type="component" value="Unassembled WGS sequence"/>
</dbReference>
<accession>A0A9N9FUM6</accession>
<proteinExistence type="inferred from homology"/>
<dbReference type="PRINTS" id="PR01040">
    <property type="entry name" value="TRNASYNTHTYR"/>
</dbReference>
<protein>
    <recommendedName>
        <fullName evidence="15">Tyrosine--tRNA ligase</fullName>
        <ecNumber evidence="15">6.1.1.1</ecNumber>
    </recommendedName>
    <alternativeName>
        <fullName evidence="15">Tyrosyl-tRNA synthetase</fullName>
    </alternativeName>
</protein>
<keyword evidence="5 14" id="KW-0820">tRNA-binding</keyword>
<dbReference type="InterPro" id="IPR050489">
    <property type="entry name" value="Tyr-tRNA_synthase"/>
</dbReference>
<evidence type="ECO:0000259" key="17">
    <source>
        <dbReference type="PROSITE" id="PS50886"/>
    </source>
</evidence>
<feature type="region of interest" description="Disordered" evidence="16">
    <location>
        <begin position="349"/>
        <end position="374"/>
    </location>
</feature>
<evidence type="ECO:0000256" key="7">
    <source>
        <dbReference type="ARBA" id="ARBA00022741"/>
    </source>
</evidence>
<evidence type="ECO:0000256" key="15">
    <source>
        <dbReference type="RuleBase" id="RU361234"/>
    </source>
</evidence>
<evidence type="ECO:0000313" key="19">
    <source>
        <dbReference type="Proteomes" id="UP000789739"/>
    </source>
</evidence>
<keyword evidence="11 15" id="KW-0030">Aminoacyl-tRNA synthetase</keyword>
<gene>
    <name evidence="18" type="ORF">PBRASI_LOCUS5470</name>
</gene>
<evidence type="ECO:0000256" key="2">
    <source>
        <dbReference type="ARBA" id="ARBA00004496"/>
    </source>
</evidence>
<keyword evidence="7 15" id="KW-0547">Nucleotide-binding</keyword>
<evidence type="ECO:0000256" key="11">
    <source>
        <dbReference type="ARBA" id="ARBA00023146"/>
    </source>
</evidence>
<dbReference type="NCBIfam" id="NF006330">
    <property type="entry name" value="PRK08560.1"/>
    <property type="match status" value="1"/>
</dbReference>
<evidence type="ECO:0000256" key="9">
    <source>
        <dbReference type="ARBA" id="ARBA00022884"/>
    </source>
</evidence>
<evidence type="ECO:0000256" key="16">
    <source>
        <dbReference type="SAM" id="MobiDB-lite"/>
    </source>
</evidence>
<keyword evidence="6 15" id="KW-0436">Ligase</keyword>
<evidence type="ECO:0000256" key="10">
    <source>
        <dbReference type="ARBA" id="ARBA00022917"/>
    </source>
</evidence>
<organism evidence="18 19">
    <name type="scientific">Paraglomus brasilianum</name>
    <dbReference type="NCBI Taxonomy" id="144538"/>
    <lineage>
        <taxon>Eukaryota</taxon>
        <taxon>Fungi</taxon>
        <taxon>Fungi incertae sedis</taxon>
        <taxon>Mucoromycota</taxon>
        <taxon>Glomeromycotina</taxon>
        <taxon>Glomeromycetes</taxon>
        <taxon>Paraglomerales</taxon>
        <taxon>Paraglomeraceae</taxon>
        <taxon>Paraglomus</taxon>
    </lineage>
</organism>
<dbReference type="CDD" id="cd00805">
    <property type="entry name" value="TyrRS_core"/>
    <property type="match status" value="1"/>
</dbReference>